<dbReference type="InterPro" id="IPR018540">
    <property type="entry name" value="Spo0E-like"/>
</dbReference>
<dbReference type="InterPro" id="IPR036638">
    <property type="entry name" value="HLH_DNA-bd_sf"/>
</dbReference>
<dbReference type="AlphaFoldDB" id="A0A226C140"/>
<dbReference type="GO" id="GO:0043937">
    <property type="term" value="P:regulation of sporulation"/>
    <property type="evidence" value="ECO:0007669"/>
    <property type="project" value="InterPro"/>
</dbReference>
<keyword evidence="2" id="KW-1185">Reference proteome</keyword>
<accession>A0A226C140</accession>
<dbReference type="Gene3D" id="4.10.280.10">
    <property type="entry name" value="Helix-loop-helix DNA-binding domain"/>
    <property type="match status" value="1"/>
</dbReference>
<dbReference type="RefSeq" id="WP_089022397.1">
    <property type="nucleotide sequence ID" value="NZ_NIQC01000001.1"/>
</dbReference>
<dbReference type="SUPFAM" id="SSF140500">
    <property type="entry name" value="BAS1536-like"/>
    <property type="match status" value="1"/>
</dbReference>
<sequence length="55" mass="6659">MSEIEKLKETIEALRMELYELGEVNDFDSEKILKKSQELDKALNEYYRLVYKKDK</sequence>
<dbReference type="OrthoDB" id="2680637at2"/>
<evidence type="ECO:0000313" key="1">
    <source>
        <dbReference type="EMBL" id="OWZ84973.1"/>
    </source>
</evidence>
<name>A0A226C140_9FIRM</name>
<dbReference type="EMBL" id="NIQC01000001">
    <property type="protein sequence ID" value="OWZ84973.1"/>
    <property type="molecule type" value="Genomic_DNA"/>
</dbReference>
<dbReference type="GO" id="GO:0046983">
    <property type="term" value="F:protein dimerization activity"/>
    <property type="evidence" value="ECO:0007669"/>
    <property type="project" value="InterPro"/>
</dbReference>
<evidence type="ECO:0000313" key="2">
    <source>
        <dbReference type="Proteomes" id="UP000214588"/>
    </source>
</evidence>
<gene>
    <name evidence="1" type="ORF">CDO51_00795</name>
</gene>
<proteinExistence type="predicted"/>
<reference evidence="1 2" key="1">
    <citation type="submission" date="2017-06" db="EMBL/GenBank/DDBJ databases">
        <title>Draft Genome Sequence of Natranaerobius trueperi halophilic, alkalithermophilic bacteria from soda lakes.</title>
        <authorList>
            <person name="Zhao B."/>
        </authorList>
    </citation>
    <scope>NUCLEOTIDE SEQUENCE [LARGE SCALE GENOMIC DNA]</scope>
    <source>
        <strain evidence="1 2">DSM 18760</strain>
    </source>
</reference>
<comment type="caution">
    <text evidence="1">The sequence shown here is derived from an EMBL/GenBank/DDBJ whole genome shotgun (WGS) entry which is preliminary data.</text>
</comment>
<evidence type="ECO:0008006" key="3">
    <source>
        <dbReference type="Google" id="ProtNLM"/>
    </source>
</evidence>
<dbReference type="InterPro" id="IPR037208">
    <property type="entry name" value="Spo0E-like_sf"/>
</dbReference>
<organism evidence="1 2">
    <name type="scientific">Natranaerobius trueperi</name>
    <dbReference type="NCBI Taxonomy" id="759412"/>
    <lineage>
        <taxon>Bacteria</taxon>
        <taxon>Bacillati</taxon>
        <taxon>Bacillota</taxon>
        <taxon>Clostridia</taxon>
        <taxon>Natranaerobiales</taxon>
        <taxon>Natranaerobiaceae</taxon>
        <taxon>Natranaerobius</taxon>
    </lineage>
</organism>
<protein>
    <recommendedName>
        <fullName evidence="3">Spo0E family sporulation regulatory protein-aspartic acid phosphatase</fullName>
    </recommendedName>
</protein>
<dbReference type="Proteomes" id="UP000214588">
    <property type="component" value="Unassembled WGS sequence"/>
</dbReference>
<dbReference type="Pfam" id="PF09388">
    <property type="entry name" value="SpoOE-like"/>
    <property type="match status" value="1"/>
</dbReference>